<evidence type="ECO:0000313" key="1">
    <source>
        <dbReference type="EMBL" id="QLB42197.1"/>
    </source>
</evidence>
<protein>
    <submittedName>
        <fullName evidence="1">Uncharacterized protein</fullName>
    </submittedName>
</protein>
<evidence type="ECO:0000313" key="2">
    <source>
        <dbReference type="Proteomes" id="UP000509784"/>
    </source>
</evidence>
<dbReference type="KEGG" id="mpeg:HV560_04925"/>
<reference evidence="1 2" key="1">
    <citation type="submission" date="2020-06" db="EMBL/GenBank/DDBJ databases">
        <title>Mannheimia pernigra sp. nov. isolated from bovine respiratory tract.</title>
        <authorList>
            <person name="Kuhnert P."/>
            <person name="Akarsu-Egger H."/>
        </authorList>
    </citation>
    <scope>NUCLEOTIDE SEQUENCE [LARGE SCALE GENOMIC DNA]</scope>
    <source>
        <strain evidence="1 2">17CN0883</strain>
    </source>
</reference>
<accession>A0ABD7A8I4</accession>
<sequence length="52" mass="5991">MVRNYTFVINDVYIIEKYGKNERGIGVAFVLSHSMEHCLIGEYGLVEEARLI</sequence>
<gene>
    <name evidence="1" type="ORF">HV560_04925</name>
</gene>
<proteinExistence type="predicted"/>
<dbReference type="AlphaFoldDB" id="A0ABD7A8I4"/>
<dbReference type="EMBL" id="CP055305">
    <property type="protein sequence ID" value="QLB42197.1"/>
    <property type="molecule type" value="Genomic_DNA"/>
</dbReference>
<name>A0ABD7A8I4_9PAST</name>
<organism evidence="1 2">
    <name type="scientific">Mannheimia pernigra</name>
    <dbReference type="NCBI Taxonomy" id="111844"/>
    <lineage>
        <taxon>Bacteria</taxon>
        <taxon>Pseudomonadati</taxon>
        <taxon>Pseudomonadota</taxon>
        <taxon>Gammaproteobacteria</taxon>
        <taxon>Pasteurellales</taxon>
        <taxon>Pasteurellaceae</taxon>
        <taxon>Mannheimia</taxon>
    </lineage>
</organism>
<dbReference type="Proteomes" id="UP000509784">
    <property type="component" value="Chromosome"/>
</dbReference>
<dbReference type="RefSeq" id="WP_176812288.1">
    <property type="nucleotide sequence ID" value="NZ_CP055305.1"/>
</dbReference>